<gene>
    <name evidence="1" type="primary">Dana\GF18367</name>
    <name evidence="1" type="synonym">dana_GLEANR_19624</name>
    <name evidence="1" type="ORF">GF18367</name>
</gene>
<dbReference type="KEGG" id="dan:6501143"/>
<proteinExistence type="predicted"/>
<dbReference type="GeneID" id="6501143"/>
<dbReference type="InParanoid" id="B3M0V9"/>
<dbReference type="EMBL" id="CH902617">
    <property type="protein sequence ID" value="EDV43188.1"/>
    <property type="molecule type" value="Genomic_DNA"/>
</dbReference>
<organism evidence="1 2">
    <name type="scientific">Drosophila ananassae</name>
    <name type="common">Fruit fly</name>
    <dbReference type="NCBI Taxonomy" id="7217"/>
    <lineage>
        <taxon>Eukaryota</taxon>
        <taxon>Metazoa</taxon>
        <taxon>Ecdysozoa</taxon>
        <taxon>Arthropoda</taxon>
        <taxon>Hexapoda</taxon>
        <taxon>Insecta</taxon>
        <taxon>Pterygota</taxon>
        <taxon>Neoptera</taxon>
        <taxon>Endopterygota</taxon>
        <taxon>Diptera</taxon>
        <taxon>Brachycera</taxon>
        <taxon>Muscomorpha</taxon>
        <taxon>Ephydroidea</taxon>
        <taxon>Drosophilidae</taxon>
        <taxon>Drosophila</taxon>
        <taxon>Sophophora</taxon>
    </lineage>
</organism>
<accession>B3M0V9</accession>
<dbReference type="OrthoDB" id="7852189at2759"/>
<dbReference type="OMA" id="ENEYDIG"/>
<dbReference type="AlphaFoldDB" id="B3M0V9"/>
<sequence>MNASLSSESEFITIDDDDDEIIVCSDDEFDLLNENEYDIGDTSFITAAEDMSEISEDSSRIGDEVQGLYDFISQQDNRNQESSINAEDNLAFILPLPGFENLRPGPTLGEHFSYDAMHIATQLLEAAARQLEPHLVVDESTVRSIAHGLSMAIGNTSSDGTVGEGRIGEGRLVASILINSQTGVILAYAVAQLVPFAVIDIATGVVLGTMLHHVTRGFAVDERSRSSVTNATGRPLLNANMVPEE</sequence>
<dbReference type="HOGENOM" id="CLU_1134574_0_0_1"/>
<reference evidence="1 2" key="1">
    <citation type="journal article" date="2007" name="Nature">
        <title>Evolution of genes and genomes on the Drosophila phylogeny.</title>
        <authorList>
            <consortium name="Drosophila 12 Genomes Consortium"/>
            <person name="Clark A.G."/>
            <person name="Eisen M.B."/>
            <person name="Smith D.R."/>
            <person name="Bergman C.M."/>
            <person name="Oliver B."/>
            <person name="Markow T.A."/>
            <person name="Kaufman T.C."/>
            <person name="Kellis M."/>
            <person name="Gelbart W."/>
            <person name="Iyer V.N."/>
            <person name="Pollard D.A."/>
            <person name="Sackton T.B."/>
            <person name="Larracuente A.M."/>
            <person name="Singh N.D."/>
            <person name="Abad J.P."/>
            <person name="Abt D.N."/>
            <person name="Adryan B."/>
            <person name="Aguade M."/>
            <person name="Akashi H."/>
            <person name="Anderson W.W."/>
            <person name="Aquadro C.F."/>
            <person name="Ardell D.H."/>
            <person name="Arguello R."/>
            <person name="Artieri C.G."/>
            <person name="Barbash D.A."/>
            <person name="Barker D."/>
            <person name="Barsanti P."/>
            <person name="Batterham P."/>
            <person name="Batzoglou S."/>
            <person name="Begun D."/>
            <person name="Bhutkar A."/>
            <person name="Blanco E."/>
            <person name="Bosak S.A."/>
            <person name="Bradley R.K."/>
            <person name="Brand A.D."/>
            <person name="Brent M.R."/>
            <person name="Brooks A.N."/>
            <person name="Brown R.H."/>
            <person name="Butlin R.K."/>
            <person name="Caggese C."/>
            <person name="Calvi B.R."/>
            <person name="Bernardo de Carvalho A."/>
            <person name="Caspi A."/>
            <person name="Castrezana S."/>
            <person name="Celniker S.E."/>
            <person name="Chang J.L."/>
            <person name="Chapple C."/>
            <person name="Chatterji S."/>
            <person name="Chinwalla A."/>
            <person name="Civetta A."/>
            <person name="Clifton S.W."/>
            <person name="Comeron J.M."/>
            <person name="Costello J.C."/>
            <person name="Coyne J.A."/>
            <person name="Daub J."/>
            <person name="David R.G."/>
            <person name="Delcher A.L."/>
            <person name="Delehaunty K."/>
            <person name="Do C.B."/>
            <person name="Ebling H."/>
            <person name="Edwards K."/>
            <person name="Eickbush T."/>
            <person name="Evans J.D."/>
            <person name="Filipski A."/>
            <person name="Findeiss S."/>
            <person name="Freyhult E."/>
            <person name="Fulton L."/>
            <person name="Fulton R."/>
            <person name="Garcia A.C."/>
            <person name="Gardiner A."/>
            <person name="Garfield D.A."/>
            <person name="Garvin B.E."/>
            <person name="Gibson G."/>
            <person name="Gilbert D."/>
            <person name="Gnerre S."/>
            <person name="Godfrey J."/>
            <person name="Good R."/>
            <person name="Gotea V."/>
            <person name="Gravely B."/>
            <person name="Greenberg A.J."/>
            <person name="Griffiths-Jones S."/>
            <person name="Gross S."/>
            <person name="Guigo R."/>
            <person name="Gustafson E.A."/>
            <person name="Haerty W."/>
            <person name="Hahn M.W."/>
            <person name="Halligan D.L."/>
            <person name="Halpern A.L."/>
            <person name="Halter G.M."/>
            <person name="Han M.V."/>
            <person name="Heger A."/>
            <person name="Hillier L."/>
            <person name="Hinrichs A.S."/>
            <person name="Holmes I."/>
            <person name="Hoskins R.A."/>
            <person name="Hubisz M.J."/>
            <person name="Hultmark D."/>
            <person name="Huntley M.A."/>
            <person name="Jaffe D.B."/>
            <person name="Jagadeeshan S."/>
            <person name="Jeck W.R."/>
            <person name="Johnson J."/>
            <person name="Jones C.D."/>
            <person name="Jordan W.C."/>
            <person name="Karpen G.H."/>
            <person name="Kataoka E."/>
            <person name="Keightley P.D."/>
            <person name="Kheradpour P."/>
            <person name="Kirkness E.F."/>
            <person name="Koerich L.B."/>
            <person name="Kristiansen K."/>
            <person name="Kudrna D."/>
            <person name="Kulathinal R.J."/>
            <person name="Kumar S."/>
            <person name="Kwok R."/>
            <person name="Lander E."/>
            <person name="Langley C.H."/>
            <person name="Lapoint R."/>
            <person name="Lazzaro B.P."/>
            <person name="Lee S.J."/>
            <person name="Levesque L."/>
            <person name="Li R."/>
            <person name="Lin C.F."/>
            <person name="Lin M.F."/>
            <person name="Lindblad-Toh K."/>
            <person name="Llopart A."/>
            <person name="Long M."/>
            <person name="Low L."/>
            <person name="Lozovsky E."/>
            <person name="Lu J."/>
            <person name="Luo M."/>
            <person name="Machado C.A."/>
            <person name="Makalowski W."/>
            <person name="Marzo M."/>
            <person name="Matsuda M."/>
            <person name="Matzkin L."/>
            <person name="McAllister B."/>
            <person name="McBride C.S."/>
            <person name="McKernan B."/>
            <person name="McKernan K."/>
            <person name="Mendez-Lago M."/>
            <person name="Minx P."/>
            <person name="Mollenhauer M.U."/>
            <person name="Montooth K."/>
            <person name="Mount S.M."/>
            <person name="Mu X."/>
            <person name="Myers E."/>
            <person name="Negre B."/>
            <person name="Newfeld S."/>
            <person name="Nielsen R."/>
            <person name="Noor M.A."/>
            <person name="O'Grady P."/>
            <person name="Pachter L."/>
            <person name="Papaceit M."/>
            <person name="Parisi M.J."/>
            <person name="Parisi M."/>
            <person name="Parts L."/>
            <person name="Pedersen J.S."/>
            <person name="Pesole G."/>
            <person name="Phillippy A.M."/>
            <person name="Ponting C.P."/>
            <person name="Pop M."/>
            <person name="Porcelli D."/>
            <person name="Powell J.R."/>
            <person name="Prohaska S."/>
            <person name="Pruitt K."/>
            <person name="Puig M."/>
            <person name="Quesneville H."/>
            <person name="Ram K.R."/>
            <person name="Rand D."/>
            <person name="Rasmussen M.D."/>
            <person name="Reed L.K."/>
            <person name="Reenan R."/>
            <person name="Reily A."/>
            <person name="Remington K.A."/>
            <person name="Rieger T.T."/>
            <person name="Ritchie M.G."/>
            <person name="Robin C."/>
            <person name="Rogers Y.H."/>
            <person name="Rohde C."/>
            <person name="Rozas J."/>
            <person name="Rubenfield M.J."/>
            <person name="Ruiz A."/>
            <person name="Russo S."/>
            <person name="Salzberg S.L."/>
            <person name="Sanchez-Gracia A."/>
            <person name="Saranga D.J."/>
            <person name="Sato H."/>
            <person name="Schaeffer S.W."/>
            <person name="Schatz M.C."/>
            <person name="Schlenke T."/>
            <person name="Schwartz R."/>
            <person name="Segarra C."/>
            <person name="Singh R.S."/>
            <person name="Sirot L."/>
            <person name="Sirota M."/>
            <person name="Sisneros N.B."/>
            <person name="Smith C.D."/>
            <person name="Smith T.F."/>
            <person name="Spieth J."/>
            <person name="Stage D.E."/>
            <person name="Stark A."/>
            <person name="Stephan W."/>
            <person name="Strausberg R.L."/>
            <person name="Strempel S."/>
            <person name="Sturgill D."/>
            <person name="Sutton G."/>
            <person name="Sutton G.G."/>
            <person name="Tao W."/>
            <person name="Teichmann S."/>
            <person name="Tobari Y.N."/>
            <person name="Tomimura Y."/>
            <person name="Tsolas J.M."/>
            <person name="Valente V.L."/>
            <person name="Venter E."/>
            <person name="Venter J.C."/>
            <person name="Vicario S."/>
            <person name="Vieira F.G."/>
            <person name="Vilella A.J."/>
            <person name="Villasante A."/>
            <person name="Walenz B."/>
            <person name="Wang J."/>
            <person name="Wasserman M."/>
            <person name="Watts T."/>
            <person name="Wilson D."/>
            <person name="Wilson R.K."/>
            <person name="Wing R.A."/>
            <person name="Wolfner M.F."/>
            <person name="Wong A."/>
            <person name="Wong G.K."/>
            <person name="Wu C.I."/>
            <person name="Wu G."/>
            <person name="Yamamoto D."/>
            <person name="Yang H.P."/>
            <person name="Yang S.P."/>
            <person name="Yorke J.A."/>
            <person name="Yoshida K."/>
            <person name="Zdobnov E."/>
            <person name="Zhang P."/>
            <person name="Zhang Y."/>
            <person name="Zimin A.V."/>
            <person name="Baldwin J."/>
            <person name="Abdouelleil A."/>
            <person name="Abdulkadir J."/>
            <person name="Abebe A."/>
            <person name="Abera B."/>
            <person name="Abreu J."/>
            <person name="Acer S.C."/>
            <person name="Aftuck L."/>
            <person name="Alexander A."/>
            <person name="An P."/>
            <person name="Anderson E."/>
            <person name="Anderson S."/>
            <person name="Arachi H."/>
            <person name="Azer M."/>
            <person name="Bachantsang P."/>
            <person name="Barry A."/>
            <person name="Bayul T."/>
            <person name="Berlin A."/>
            <person name="Bessette D."/>
            <person name="Bloom T."/>
            <person name="Blye J."/>
            <person name="Boguslavskiy L."/>
            <person name="Bonnet C."/>
            <person name="Boukhgalter B."/>
            <person name="Bourzgui I."/>
            <person name="Brown A."/>
            <person name="Cahill P."/>
            <person name="Channer S."/>
            <person name="Cheshatsang Y."/>
            <person name="Chuda L."/>
            <person name="Citroen M."/>
            <person name="Collymore A."/>
            <person name="Cooke P."/>
            <person name="Costello M."/>
            <person name="D'Aco K."/>
            <person name="Daza R."/>
            <person name="De Haan G."/>
            <person name="DeGray S."/>
            <person name="DeMaso C."/>
            <person name="Dhargay N."/>
            <person name="Dooley K."/>
            <person name="Dooley E."/>
            <person name="Doricent M."/>
            <person name="Dorje P."/>
            <person name="Dorjee K."/>
            <person name="Dupes A."/>
            <person name="Elong R."/>
            <person name="Falk J."/>
            <person name="Farina A."/>
            <person name="Faro S."/>
            <person name="Ferguson D."/>
            <person name="Fisher S."/>
            <person name="Foley C.D."/>
            <person name="Franke A."/>
            <person name="Friedrich D."/>
            <person name="Gadbois L."/>
            <person name="Gearin G."/>
            <person name="Gearin C.R."/>
            <person name="Giannoukos G."/>
            <person name="Goode T."/>
            <person name="Graham J."/>
            <person name="Grandbois E."/>
            <person name="Grewal S."/>
            <person name="Gyaltsen K."/>
            <person name="Hafez N."/>
            <person name="Hagos B."/>
            <person name="Hall J."/>
            <person name="Henson C."/>
            <person name="Hollinger A."/>
            <person name="Honan T."/>
            <person name="Huard M.D."/>
            <person name="Hughes L."/>
            <person name="Hurhula B."/>
            <person name="Husby M.E."/>
            <person name="Kamat A."/>
            <person name="Kanga B."/>
            <person name="Kashin S."/>
            <person name="Khazanovich D."/>
            <person name="Kisner P."/>
            <person name="Lance K."/>
            <person name="Lara M."/>
            <person name="Lee W."/>
            <person name="Lennon N."/>
            <person name="Letendre F."/>
            <person name="LeVine R."/>
            <person name="Lipovsky A."/>
            <person name="Liu X."/>
            <person name="Liu J."/>
            <person name="Liu S."/>
            <person name="Lokyitsang T."/>
            <person name="Lokyitsang Y."/>
            <person name="Lubonja R."/>
            <person name="Lui A."/>
            <person name="MacDonald P."/>
            <person name="Magnisalis V."/>
            <person name="Maru K."/>
            <person name="Matthews C."/>
            <person name="McCusker W."/>
            <person name="McDonough S."/>
            <person name="Mehta T."/>
            <person name="Meldrim J."/>
            <person name="Meneus L."/>
            <person name="Mihai O."/>
            <person name="Mihalev A."/>
            <person name="Mihova T."/>
            <person name="Mittelman R."/>
            <person name="Mlenga V."/>
            <person name="Montmayeur A."/>
            <person name="Mulrain L."/>
            <person name="Navidi A."/>
            <person name="Naylor J."/>
            <person name="Negash T."/>
            <person name="Nguyen T."/>
            <person name="Nguyen N."/>
            <person name="Nicol R."/>
            <person name="Norbu C."/>
            <person name="Norbu N."/>
            <person name="Novod N."/>
            <person name="O'Neill B."/>
            <person name="Osman S."/>
            <person name="Markiewicz E."/>
            <person name="Oyono O.L."/>
            <person name="Patti C."/>
            <person name="Phunkhang P."/>
            <person name="Pierre F."/>
            <person name="Priest M."/>
            <person name="Raghuraman S."/>
            <person name="Rege F."/>
            <person name="Reyes R."/>
            <person name="Rise C."/>
            <person name="Rogov P."/>
            <person name="Ross K."/>
            <person name="Ryan E."/>
            <person name="Settipalli S."/>
            <person name="Shea T."/>
            <person name="Sherpa N."/>
            <person name="Shi L."/>
            <person name="Shih D."/>
            <person name="Sparrow T."/>
            <person name="Spaulding J."/>
            <person name="Stalker J."/>
            <person name="Stange-Thomann N."/>
            <person name="Stavropoulos S."/>
            <person name="Stone C."/>
            <person name="Strader C."/>
            <person name="Tesfaye S."/>
            <person name="Thomson T."/>
            <person name="Thoulutsang Y."/>
            <person name="Thoulutsang D."/>
            <person name="Topham K."/>
            <person name="Topping I."/>
            <person name="Tsamla T."/>
            <person name="Vassiliev H."/>
            <person name="Vo A."/>
            <person name="Wangchuk T."/>
            <person name="Wangdi T."/>
            <person name="Weiand M."/>
            <person name="Wilkinson J."/>
            <person name="Wilson A."/>
            <person name="Yadav S."/>
            <person name="Young G."/>
            <person name="Yu Q."/>
            <person name="Zembek L."/>
            <person name="Zhong D."/>
            <person name="Zimmer A."/>
            <person name="Zwirko Z."/>
            <person name="Jaffe D.B."/>
            <person name="Alvarez P."/>
            <person name="Brockman W."/>
            <person name="Butler J."/>
            <person name="Chin C."/>
            <person name="Gnerre S."/>
            <person name="Grabherr M."/>
            <person name="Kleber M."/>
            <person name="Mauceli E."/>
            <person name="MacCallum I."/>
        </authorList>
    </citation>
    <scope>NUCLEOTIDE SEQUENCE [LARGE SCALE GENOMIC DNA]</scope>
    <source>
        <strain evidence="2">Tucson 14024-0371.13</strain>
    </source>
</reference>
<dbReference type="Proteomes" id="UP000007801">
    <property type="component" value="Unassembled WGS sequence"/>
</dbReference>
<keyword evidence="2" id="KW-1185">Reference proteome</keyword>
<dbReference type="PhylomeDB" id="B3M0V9"/>
<protein>
    <submittedName>
        <fullName evidence="1">Uncharacterized protein</fullName>
    </submittedName>
</protein>
<evidence type="ECO:0000313" key="1">
    <source>
        <dbReference type="EMBL" id="EDV43188.1"/>
    </source>
</evidence>
<name>B3M0V9_DROAN</name>
<evidence type="ECO:0000313" key="2">
    <source>
        <dbReference type="Proteomes" id="UP000007801"/>
    </source>
</evidence>